<sequence length="363" mass="41557">MDPHNLPFEVGQLVETRSFLHGYRGAWFRCKIKEIGRKNKELGHALEYVDFPDEKIRWTKLYQCSKSKDKKRTLMVRPRFPFVYREHQMLDVNIISETVVIVNDVWKVGDLVDWWTDNCFWTGRITEKLDDENVKVELLPPPEGEGSLYDASCKDLRPSLEWSVDKGWKFPKGNKCGHFCARIVKPLNQGSSANVIDRIVSEKENDVHSTTDASIKPEVSLSSRISAGPLHFPYKQQLAKKSLNEKQKNTAETIVGLNIVDHVPEKRNYLDGVSSLHIQDTSKQMLGMADKFSDKGLKKMKIDESVCLNSTYSDTIEAAVLDLEELICRVKWLQRILDFGTPSPDASTSSWKFIEHRSSSIPK</sequence>
<name>A0A6A3B288_HIBSY</name>
<dbReference type="Proteomes" id="UP000436088">
    <property type="component" value="Unassembled WGS sequence"/>
</dbReference>
<evidence type="ECO:0000313" key="3">
    <source>
        <dbReference type="Proteomes" id="UP000436088"/>
    </source>
</evidence>
<proteinExistence type="predicted"/>
<protein>
    <submittedName>
        <fullName evidence="2">Aproteint domain-containing protein</fullName>
    </submittedName>
</protein>
<dbReference type="EMBL" id="VEPZ02000937">
    <property type="protein sequence ID" value="KAE8709199.1"/>
    <property type="molecule type" value="Genomic_DNA"/>
</dbReference>
<gene>
    <name evidence="2" type="ORF">F3Y22_tig00110332pilonHSYRG01082</name>
</gene>
<dbReference type="AlphaFoldDB" id="A0A6A3B288"/>
<keyword evidence="3" id="KW-1185">Reference proteome</keyword>
<dbReference type="SMART" id="SM00743">
    <property type="entry name" value="Agenet"/>
    <property type="match status" value="1"/>
</dbReference>
<dbReference type="InterPro" id="IPR008395">
    <property type="entry name" value="Agenet-like_dom"/>
</dbReference>
<feature type="domain" description="Agenet" evidence="1">
    <location>
        <begin position="104"/>
        <end position="164"/>
    </location>
</feature>
<dbReference type="PANTHER" id="PTHR36805">
    <property type="entry name" value="AGENET DOMAIN-CONTAINING PROTEIN"/>
    <property type="match status" value="1"/>
</dbReference>
<organism evidence="2 3">
    <name type="scientific">Hibiscus syriacus</name>
    <name type="common">Rose of Sharon</name>
    <dbReference type="NCBI Taxonomy" id="106335"/>
    <lineage>
        <taxon>Eukaryota</taxon>
        <taxon>Viridiplantae</taxon>
        <taxon>Streptophyta</taxon>
        <taxon>Embryophyta</taxon>
        <taxon>Tracheophyta</taxon>
        <taxon>Spermatophyta</taxon>
        <taxon>Magnoliopsida</taxon>
        <taxon>eudicotyledons</taxon>
        <taxon>Gunneridae</taxon>
        <taxon>Pentapetalae</taxon>
        <taxon>rosids</taxon>
        <taxon>malvids</taxon>
        <taxon>Malvales</taxon>
        <taxon>Malvaceae</taxon>
        <taxon>Malvoideae</taxon>
        <taxon>Hibiscus</taxon>
    </lineage>
</organism>
<comment type="caution">
    <text evidence="2">The sequence shown here is derived from an EMBL/GenBank/DDBJ whole genome shotgun (WGS) entry which is preliminary data.</text>
</comment>
<dbReference type="Pfam" id="PF05641">
    <property type="entry name" value="Agenet"/>
    <property type="match status" value="1"/>
</dbReference>
<dbReference type="PANTHER" id="PTHR36805:SF7">
    <property type="entry name" value="AGENET DOMAIN-CONTAINING PROTEIN"/>
    <property type="match status" value="1"/>
</dbReference>
<accession>A0A6A3B288</accession>
<evidence type="ECO:0000313" key="2">
    <source>
        <dbReference type="EMBL" id="KAE8709199.1"/>
    </source>
</evidence>
<evidence type="ECO:0000259" key="1">
    <source>
        <dbReference type="SMART" id="SM00743"/>
    </source>
</evidence>
<dbReference type="InterPro" id="IPR014002">
    <property type="entry name" value="Agenet_dom_plant"/>
</dbReference>
<dbReference type="OrthoDB" id="1894168at2759"/>
<reference evidence="2" key="1">
    <citation type="submission" date="2019-09" db="EMBL/GenBank/DDBJ databases">
        <title>Draft genome information of white flower Hibiscus syriacus.</title>
        <authorList>
            <person name="Kim Y.-M."/>
        </authorList>
    </citation>
    <scope>NUCLEOTIDE SEQUENCE [LARGE SCALE GENOMIC DNA]</scope>
    <source>
        <strain evidence="2">YM2019G1</strain>
    </source>
</reference>